<dbReference type="Gene3D" id="2.40.170.20">
    <property type="entry name" value="TonB-dependent receptor, beta-barrel domain"/>
    <property type="match status" value="1"/>
</dbReference>
<protein>
    <submittedName>
        <fullName evidence="9">TonB-dependent receptor</fullName>
    </submittedName>
</protein>
<dbReference type="GO" id="GO:0009279">
    <property type="term" value="C:cell outer membrane"/>
    <property type="evidence" value="ECO:0007669"/>
    <property type="project" value="UniProtKB-SubCell"/>
</dbReference>
<dbReference type="PROSITE" id="PS00018">
    <property type="entry name" value="EF_HAND_1"/>
    <property type="match status" value="1"/>
</dbReference>
<dbReference type="InterPro" id="IPR039426">
    <property type="entry name" value="TonB-dep_rcpt-like"/>
</dbReference>
<dbReference type="OrthoDB" id="899266at2"/>
<evidence type="ECO:0000256" key="4">
    <source>
        <dbReference type="ARBA" id="ARBA00022692"/>
    </source>
</evidence>
<sequence>MPQTLYLRTKVSLSVIQLLLVILLFPLFSQAQLKTISGTVKDETGAPLPDISVTVRGGSAGTKTDEKGSFSISAAKGATLLFSSTTHESFTLTVDDRNEYSIALKLKVTSMSDVVVVGYGRQKKVNLVGAVSTVTVDEKLTGRAVPNVSSGLSGLVPGLAATQSTGMAGRNGAELLIRGLGTVNNSSPLVVVDGMPDVDINRVNVNDIETISILKDATSASVYGSRAANGVILITTKSGKGGKKTSINFTSNMALNKPVKAYDFMADYPRALTLQRQRTATNTLPGNQLFKLGTIDQWMAMGMIDPLRFPNTDWWDVITRDGAFQNYNLSASGGGDKSNFFVSVGMRDEKGLQINNDYKQYNARFNFDYKVKNNMNTGVKFNGNWSNLSYALEEGFTDSDPANTAGTDMQYAIAGITPYDPVLNRYGGVMAYGEDPQAYNPYTVYQNMQNRQNRQEANAMMYWDWTPITGLTATIDYALNYYNQFSWQANMPNQAFNFQTNSYGSRVYVGPNAPIVNNTNTGYKTMLNGRLNYHTTIATNHDISALFVYSEEYWYNRYQGSSRNDRLNPGLHEIDAALTTLQSTGGNSNTEGLRSYIGRVNYTAYNKYLLEANFRVDGSSKFLPGSQYGFFPSVALGWRFSEEAFINKVTGNFLTNGKLRVSYGSLGNNSGVGRYEQQSTLAANHYVLNSDVQRGLVNSKLLNSDLTWEETAVLNVGLELGFLDNRLTAELDYYDRLTTGMNRPSELSIMLDGAYNAPRRNIGNLRNRGIEATIGWKDRLGSISYGVSLNASYNRTKLEKWNEFLTRGWVFLDMPYHFVYTYEDKGIAQTWQDIYNNTPQGAVPGDLIRKDLNGDGRIDGNDMKADVNSQRDRPSAFYNLNAYVSWKGFDLGVLLQAATGRKDFWLNAFNNTNFSASRYAATWDHWSNPWTLDNRGGLWPRLGGSGNNRAETTFWLDNLNYMRLKNVQLGYSIPGTMLRKLHVNSLRIAGSAENLATVTNFRGLDPEKGGSVNNMYPLVKSYNLSVQLGF</sequence>
<evidence type="ECO:0000256" key="1">
    <source>
        <dbReference type="ARBA" id="ARBA00004571"/>
    </source>
</evidence>
<dbReference type="InterPro" id="IPR008969">
    <property type="entry name" value="CarboxyPept-like_regulatory"/>
</dbReference>
<dbReference type="Proteomes" id="UP000263900">
    <property type="component" value="Chromosome"/>
</dbReference>
<dbReference type="InterPro" id="IPR018247">
    <property type="entry name" value="EF_Hand_1_Ca_BS"/>
</dbReference>
<keyword evidence="4 7" id="KW-0812">Transmembrane</keyword>
<evidence type="ECO:0000259" key="8">
    <source>
        <dbReference type="Pfam" id="PF07715"/>
    </source>
</evidence>
<evidence type="ECO:0000256" key="7">
    <source>
        <dbReference type="PROSITE-ProRule" id="PRU01360"/>
    </source>
</evidence>
<dbReference type="Pfam" id="PF07715">
    <property type="entry name" value="Plug"/>
    <property type="match status" value="1"/>
</dbReference>
<evidence type="ECO:0000256" key="5">
    <source>
        <dbReference type="ARBA" id="ARBA00023136"/>
    </source>
</evidence>
<dbReference type="KEGG" id="pseg:D3H65_05305"/>
<dbReference type="NCBIfam" id="TIGR04056">
    <property type="entry name" value="OMP_RagA_SusC"/>
    <property type="match status" value="1"/>
</dbReference>
<dbReference type="Gene3D" id="2.170.130.10">
    <property type="entry name" value="TonB-dependent receptor, plug domain"/>
    <property type="match status" value="1"/>
</dbReference>
<keyword evidence="10" id="KW-1185">Reference proteome</keyword>
<evidence type="ECO:0000256" key="6">
    <source>
        <dbReference type="ARBA" id="ARBA00023237"/>
    </source>
</evidence>
<keyword evidence="3 7" id="KW-1134">Transmembrane beta strand</keyword>
<comment type="similarity">
    <text evidence="7">Belongs to the TonB-dependent receptor family.</text>
</comment>
<dbReference type="PROSITE" id="PS52016">
    <property type="entry name" value="TONB_DEPENDENT_REC_3"/>
    <property type="match status" value="1"/>
</dbReference>
<keyword evidence="6 7" id="KW-0998">Cell outer membrane</keyword>
<dbReference type="InterPro" id="IPR036942">
    <property type="entry name" value="Beta-barrel_TonB_sf"/>
</dbReference>
<dbReference type="AlphaFoldDB" id="A0A3B7MGV7"/>
<dbReference type="Gene3D" id="2.60.40.1120">
    <property type="entry name" value="Carboxypeptidase-like, regulatory domain"/>
    <property type="match status" value="1"/>
</dbReference>
<dbReference type="InterPro" id="IPR023996">
    <property type="entry name" value="TonB-dep_OMP_SusC/RagA"/>
</dbReference>
<keyword evidence="9" id="KW-0675">Receptor</keyword>
<reference evidence="9 10" key="1">
    <citation type="submission" date="2018-09" db="EMBL/GenBank/DDBJ databases">
        <title>Genome sequencing of strain 6GH32-13.</title>
        <authorList>
            <person name="Weon H.-Y."/>
            <person name="Heo J."/>
            <person name="Kwon S.-W."/>
        </authorList>
    </citation>
    <scope>NUCLEOTIDE SEQUENCE [LARGE SCALE GENOMIC DNA]</scope>
    <source>
        <strain evidence="9 10">5GH32-13</strain>
    </source>
</reference>
<dbReference type="InterPro" id="IPR037066">
    <property type="entry name" value="Plug_dom_sf"/>
</dbReference>
<keyword evidence="2 7" id="KW-0813">Transport</keyword>
<evidence type="ECO:0000313" key="9">
    <source>
        <dbReference type="EMBL" id="AXY73428.1"/>
    </source>
</evidence>
<feature type="domain" description="TonB-dependent receptor plug" evidence="8">
    <location>
        <begin position="128"/>
        <end position="231"/>
    </location>
</feature>
<accession>A0A3B7MGV7</accession>
<dbReference type="InterPro" id="IPR023997">
    <property type="entry name" value="TonB-dep_OMP_SusC/RagA_CS"/>
</dbReference>
<evidence type="ECO:0000256" key="3">
    <source>
        <dbReference type="ARBA" id="ARBA00022452"/>
    </source>
</evidence>
<dbReference type="Pfam" id="PF13715">
    <property type="entry name" value="CarbopepD_reg_2"/>
    <property type="match status" value="1"/>
</dbReference>
<keyword evidence="5 7" id="KW-0472">Membrane</keyword>
<organism evidence="9 10">
    <name type="scientific">Paraflavitalea soli</name>
    <dbReference type="NCBI Taxonomy" id="2315862"/>
    <lineage>
        <taxon>Bacteria</taxon>
        <taxon>Pseudomonadati</taxon>
        <taxon>Bacteroidota</taxon>
        <taxon>Chitinophagia</taxon>
        <taxon>Chitinophagales</taxon>
        <taxon>Chitinophagaceae</taxon>
        <taxon>Paraflavitalea</taxon>
    </lineage>
</organism>
<proteinExistence type="inferred from homology"/>
<name>A0A3B7MGV7_9BACT</name>
<dbReference type="InterPro" id="IPR012910">
    <property type="entry name" value="Plug_dom"/>
</dbReference>
<comment type="subcellular location">
    <subcellularLocation>
        <location evidence="1 7">Cell outer membrane</location>
        <topology evidence="1 7">Multi-pass membrane protein</topology>
    </subcellularLocation>
</comment>
<dbReference type="NCBIfam" id="TIGR04057">
    <property type="entry name" value="SusC_RagA_signa"/>
    <property type="match status" value="1"/>
</dbReference>
<dbReference type="SUPFAM" id="SSF49464">
    <property type="entry name" value="Carboxypeptidase regulatory domain-like"/>
    <property type="match status" value="1"/>
</dbReference>
<gene>
    <name evidence="9" type="ORF">D3H65_05305</name>
</gene>
<evidence type="ECO:0000256" key="2">
    <source>
        <dbReference type="ARBA" id="ARBA00022448"/>
    </source>
</evidence>
<dbReference type="EMBL" id="CP032157">
    <property type="protein sequence ID" value="AXY73428.1"/>
    <property type="molecule type" value="Genomic_DNA"/>
</dbReference>
<evidence type="ECO:0000313" key="10">
    <source>
        <dbReference type="Proteomes" id="UP000263900"/>
    </source>
</evidence>
<dbReference type="SUPFAM" id="SSF56935">
    <property type="entry name" value="Porins"/>
    <property type="match status" value="1"/>
</dbReference>